<dbReference type="InterPro" id="IPR027417">
    <property type="entry name" value="P-loop_NTPase"/>
</dbReference>
<dbReference type="NCBIfam" id="NF040586">
    <property type="entry name" value="FxSxx_TPR"/>
    <property type="match status" value="1"/>
</dbReference>
<gene>
    <name evidence="2" type="ORF">K432DRAFT_365255</name>
</gene>
<dbReference type="AlphaFoldDB" id="A0A8E2DWQ7"/>
<dbReference type="InterPro" id="IPR053137">
    <property type="entry name" value="NLR-like"/>
</dbReference>
<dbReference type="Gene3D" id="1.25.40.10">
    <property type="entry name" value="Tetratricopeptide repeat domain"/>
    <property type="match status" value="3"/>
</dbReference>
<reference evidence="2 3" key="1">
    <citation type="journal article" date="2016" name="Nat. Commun.">
        <title>Ectomycorrhizal ecology is imprinted in the genome of the dominant symbiotic fungus Cenococcum geophilum.</title>
        <authorList>
            <consortium name="DOE Joint Genome Institute"/>
            <person name="Peter M."/>
            <person name="Kohler A."/>
            <person name="Ohm R.A."/>
            <person name="Kuo A."/>
            <person name="Krutzmann J."/>
            <person name="Morin E."/>
            <person name="Arend M."/>
            <person name="Barry K.W."/>
            <person name="Binder M."/>
            <person name="Choi C."/>
            <person name="Clum A."/>
            <person name="Copeland A."/>
            <person name="Grisel N."/>
            <person name="Haridas S."/>
            <person name="Kipfer T."/>
            <person name="LaButti K."/>
            <person name="Lindquist E."/>
            <person name="Lipzen A."/>
            <person name="Maire R."/>
            <person name="Meier B."/>
            <person name="Mihaltcheva S."/>
            <person name="Molinier V."/>
            <person name="Murat C."/>
            <person name="Poggeler S."/>
            <person name="Quandt C.A."/>
            <person name="Sperisen C."/>
            <person name="Tritt A."/>
            <person name="Tisserant E."/>
            <person name="Crous P.W."/>
            <person name="Henrissat B."/>
            <person name="Nehls U."/>
            <person name="Egli S."/>
            <person name="Spatafora J.W."/>
            <person name="Grigoriev I.V."/>
            <person name="Martin F.M."/>
        </authorList>
    </citation>
    <scope>NUCLEOTIDE SEQUENCE [LARGE SCALE GENOMIC DNA]</scope>
    <source>
        <strain evidence="2 3">CBS 459.81</strain>
    </source>
</reference>
<dbReference type="InterPro" id="IPR019734">
    <property type="entry name" value="TPR_rpt"/>
</dbReference>
<dbReference type="InterPro" id="IPR003593">
    <property type="entry name" value="AAA+_ATPase"/>
</dbReference>
<dbReference type="Gene3D" id="3.40.50.300">
    <property type="entry name" value="P-loop containing nucleotide triphosphate hydrolases"/>
    <property type="match status" value="1"/>
</dbReference>
<dbReference type="PANTHER" id="PTHR46082:SF6">
    <property type="entry name" value="AAA+ ATPASE DOMAIN-CONTAINING PROTEIN-RELATED"/>
    <property type="match status" value="1"/>
</dbReference>
<dbReference type="SMART" id="SM00382">
    <property type="entry name" value="AAA"/>
    <property type="match status" value="1"/>
</dbReference>
<dbReference type="GO" id="GO:0043531">
    <property type="term" value="F:ADP binding"/>
    <property type="evidence" value="ECO:0007669"/>
    <property type="project" value="InterPro"/>
</dbReference>
<dbReference type="InterPro" id="IPR010730">
    <property type="entry name" value="HET"/>
</dbReference>
<evidence type="ECO:0000313" key="2">
    <source>
        <dbReference type="EMBL" id="OCK73107.1"/>
    </source>
</evidence>
<evidence type="ECO:0000313" key="3">
    <source>
        <dbReference type="Proteomes" id="UP000250266"/>
    </source>
</evidence>
<dbReference type="OrthoDB" id="674604at2759"/>
<organism evidence="2 3">
    <name type="scientific">Lepidopterella palustris CBS 459.81</name>
    <dbReference type="NCBI Taxonomy" id="1314670"/>
    <lineage>
        <taxon>Eukaryota</taxon>
        <taxon>Fungi</taxon>
        <taxon>Dikarya</taxon>
        <taxon>Ascomycota</taxon>
        <taxon>Pezizomycotina</taxon>
        <taxon>Dothideomycetes</taxon>
        <taxon>Pleosporomycetidae</taxon>
        <taxon>Mytilinidiales</taxon>
        <taxon>Argynnaceae</taxon>
        <taxon>Lepidopterella</taxon>
    </lineage>
</organism>
<feature type="domain" description="AAA+ ATPase" evidence="1">
    <location>
        <begin position="281"/>
        <end position="425"/>
    </location>
</feature>
<sequence>MLAPIRLLHFDESAKLISTVFTSNIPQYAVLSHTWSTRAEDEFLFEDLAKETSKSKPGYRKIMFCGEQAKRDDLQYFWVDTCCIDKWNLNELSNSINSMFRWYKNASRCYVLLSDVSADAIDNKPEGSLDTSFRESRWFKRGWTLQELIAPPLLELFSKEGERLGDKTSLEKLIHDITGIPIQVLQGDPLDKFSVQQRKAWMKGRQTREPEDMAYSLVGIFDVSMEFRYGEGMNNALTRLEEAIERASATLFLVPYAQNDRFVGREPQLAKLEGKLFVDESTARVAITGPGGVGKTQLALALAYQTRQKHKDCSVFWIPAGDVESLHQAFTNIAQRLNILGRNDDKVDIKKLVQLYLSNESAGQWLLIFDNADESPLKVSGSPKAVNLIDYLPSSKQGAIVFTTVARTTAAQLALHDVLELQQMEENTARRMLEAYLVVSANERKEASALLQELAYLPLAIMLAAAYLKENKITIAEYLTLLAAQDKETVERISEGLNDGWQSRSTTKAVTATWLVSFERIRSNHPVAASQLLFIACIDRRDIPFSVLPVDEDNARFDAIKALEDYSFITKRPHESALDLHRLVYLATRNWLQMQDNMGQQVQAAIMQLLSVFPDDNPHNRSKWRRLLPHATHALSSSFGGQEEMPRVKLLSKCAGALISDGRYDDAARYYEEAVREETRLLGAEHPSTLVSMVNLARTYRNQGQWKEAEKLNVQAIETSTILLGAEHPDTLASMDNLASTFLNQGRWKEAEELNLQVIETRKQVLGPEHPDTLSSMDNLASTYKSQGQWKKAEELNAHVIEKRKKVLGAEHPDMLISMSNLASTFWSQGRWKESEELEVQVIETRKRVLGAEHPDTLFSMANLASTYWNQGRWKEAEELNVQVIEKRKKVLGPEHPDTLTSITNLASTFWNQGRWKEAEELFVQAIETSTRVLGGEHPSTLNNMTNLASTFWNQGRLNEAEKLEVQVMETSVRTLGAEHPDTLTSMANLAWTYGNQGRWKEAEELNVQVMETRNRVLGSEHPDTLISMANLAMTYRNQGRLNQSEELFVQVIEKRKRVLGAEHPHTLTSTANLARTWKMQGRDEEALSLLTECCELLKENLGPEHPNTISSMETLAQWRL</sequence>
<keyword evidence="3" id="KW-1185">Reference proteome</keyword>
<dbReference type="SUPFAM" id="SSF52540">
    <property type="entry name" value="P-loop containing nucleoside triphosphate hydrolases"/>
    <property type="match status" value="1"/>
</dbReference>
<accession>A0A8E2DWQ7</accession>
<dbReference type="Proteomes" id="UP000250266">
    <property type="component" value="Unassembled WGS sequence"/>
</dbReference>
<dbReference type="SUPFAM" id="SSF48452">
    <property type="entry name" value="TPR-like"/>
    <property type="match status" value="2"/>
</dbReference>
<dbReference type="InterPro" id="IPR002182">
    <property type="entry name" value="NB-ARC"/>
</dbReference>
<evidence type="ECO:0000259" key="1">
    <source>
        <dbReference type="SMART" id="SM00382"/>
    </source>
</evidence>
<protein>
    <submittedName>
        <fullName evidence="2">Kinesin light chain 3</fullName>
    </submittedName>
</protein>
<dbReference type="PRINTS" id="PR00381">
    <property type="entry name" value="KINESINLIGHT"/>
</dbReference>
<proteinExistence type="predicted"/>
<dbReference type="EMBL" id="KV745964">
    <property type="protein sequence ID" value="OCK73107.1"/>
    <property type="molecule type" value="Genomic_DNA"/>
</dbReference>
<dbReference type="PANTHER" id="PTHR46082">
    <property type="entry name" value="ATP/GTP-BINDING PROTEIN-RELATED"/>
    <property type="match status" value="1"/>
</dbReference>
<dbReference type="SMART" id="SM00028">
    <property type="entry name" value="TPR"/>
    <property type="match status" value="8"/>
</dbReference>
<name>A0A8E2DWQ7_9PEZI</name>
<dbReference type="Pfam" id="PF13424">
    <property type="entry name" value="TPR_12"/>
    <property type="match status" value="4"/>
</dbReference>
<dbReference type="Pfam" id="PF13374">
    <property type="entry name" value="TPR_10"/>
    <property type="match status" value="3"/>
</dbReference>
<dbReference type="InterPro" id="IPR011990">
    <property type="entry name" value="TPR-like_helical_dom_sf"/>
</dbReference>
<dbReference type="Pfam" id="PF00931">
    <property type="entry name" value="NB-ARC"/>
    <property type="match status" value="1"/>
</dbReference>
<dbReference type="Pfam" id="PF06985">
    <property type="entry name" value="HET"/>
    <property type="match status" value="1"/>
</dbReference>